<evidence type="ECO:0000256" key="4">
    <source>
        <dbReference type="ARBA" id="ARBA00022801"/>
    </source>
</evidence>
<evidence type="ECO:0000256" key="1">
    <source>
        <dbReference type="ARBA" id="ARBA00001946"/>
    </source>
</evidence>
<comment type="cofactor">
    <cofactor evidence="1">
        <name>Mg(2+)</name>
        <dbReference type="ChEBI" id="CHEBI:18420"/>
    </cofactor>
</comment>
<dbReference type="GO" id="GO:0004518">
    <property type="term" value="F:nuclease activity"/>
    <property type="evidence" value="ECO:0007669"/>
    <property type="project" value="UniProtKB-KW"/>
</dbReference>
<reference evidence="8" key="1">
    <citation type="submission" date="2020-07" db="EMBL/GenBank/DDBJ databases">
        <title>Huge and variable diversity of episymbiotic CPR bacteria and DPANN archaea in groundwater ecosystems.</title>
        <authorList>
            <person name="He C.Y."/>
            <person name="Keren R."/>
            <person name="Whittaker M."/>
            <person name="Farag I.F."/>
            <person name="Doudna J."/>
            <person name="Cate J.H.D."/>
            <person name="Banfield J.F."/>
        </authorList>
    </citation>
    <scope>NUCLEOTIDE SEQUENCE</scope>
    <source>
        <strain evidence="8">NC_groundwater_1296_Ag_S-0.2um_52_80</strain>
    </source>
</reference>
<comment type="similarity">
    <text evidence="6">Belongs to the PINc/VapC protein family.</text>
</comment>
<dbReference type="PANTHER" id="PTHR33653">
    <property type="entry name" value="RIBONUCLEASE VAPC2"/>
    <property type="match status" value="1"/>
</dbReference>
<dbReference type="Gene3D" id="3.40.50.1010">
    <property type="entry name" value="5'-nuclease"/>
    <property type="match status" value="1"/>
</dbReference>
<evidence type="ECO:0000313" key="9">
    <source>
        <dbReference type="Proteomes" id="UP000732298"/>
    </source>
</evidence>
<evidence type="ECO:0000256" key="6">
    <source>
        <dbReference type="ARBA" id="ARBA00038093"/>
    </source>
</evidence>
<evidence type="ECO:0000256" key="2">
    <source>
        <dbReference type="ARBA" id="ARBA00022722"/>
    </source>
</evidence>
<dbReference type="AlphaFoldDB" id="A0A8T3YRF7"/>
<keyword evidence="5" id="KW-0460">Magnesium</keyword>
<evidence type="ECO:0000256" key="5">
    <source>
        <dbReference type="ARBA" id="ARBA00022842"/>
    </source>
</evidence>
<keyword evidence="3" id="KW-0479">Metal-binding</keyword>
<dbReference type="GO" id="GO:0046872">
    <property type="term" value="F:metal ion binding"/>
    <property type="evidence" value="ECO:0007669"/>
    <property type="project" value="UniProtKB-KW"/>
</dbReference>
<keyword evidence="2" id="KW-0540">Nuclease</keyword>
<sequence length="132" mass="14541">MTSTTSKYVIDSHSWIEYFRGSQTGEKAGKLLESGGCYTPTIVIAELSDWHVRQQRDFSKRLDFITASSTVLGLSSATASQAGKIKNEVRQKYNNNFGIADAIIVAIALEIGAKVATGYYHFKPLKNVEYLG</sequence>
<dbReference type="GO" id="GO:0016787">
    <property type="term" value="F:hydrolase activity"/>
    <property type="evidence" value="ECO:0007669"/>
    <property type="project" value="UniProtKB-KW"/>
</dbReference>
<comment type="caution">
    <text evidence="8">The sequence shown here is derived from an EMBL/GenBank/DDBJ whole genome shotgun (WGS) entry which is preliminary data.</text>
</comment>
<dbReference type="Pfam" id="PF01850">
    <property type="entry name" value="PIN"/>
    <property type="match status" value="1"/>
</dbReference>
<proteinExistence type="inferred from homology"/>
<protein>
    <submittedName>
        <fullName evidence="8">PIN domain-containing protein</fullName>
    </submittedName>
</protein>
<dbReference type="PANTHER" id="PTHR33653:SF1">
    <property type="entry name" value="RIBONUCLEASE VAPC2"/>
    <property type="match status" value="1"/>
</dbReference>
<organism evidence="8 9">
    <name type="scientific">Candidatus Iainarchaeum sp</name>
    <dbReference type="NCBI Taxonomy" id="3101447"/>
    <lineage>
        <taxon>Archaea</taxon>
        <taxon>Candidatus Iainarchaeota</taxon>
        <taxon>Candidatus Iainarchaeia</taxon>
        <taxon>Candidatus Iainarchaeales</taxon>
        <taxon>Candidatus Iainarchaeaceae</taxon>
        <taxon>Candidatus Iainarchaeum</taxon>
    </lineage>
</organism>
<evidence type="ECO:0000313" key="8">
    <source>
        <dbReference type="EMBL" id="MBI4210729.1"/>
    </source>
</evidence>
<dbReference type="InterPro" id="IPR050556">
    <property type="entry name" value="Type_II_TA_system_RNase"/>
</dbReference>
<dbReference type="InterPro" id="IPR029060">
    <property type="entry name" value="PIN-like_dom_sf"/>
</dbReference>
<dbReference type="InterPro" id="IPR002716">
    <property type="entry name" value="PIN_dom"/>
</dbReference>
<dbReference type="SUPFAM" id="SSF88723">
    <property type="entry name" value="PIN domain-like"/>
    <property type="match status" value="1"/>
</dbReference>
<feature type="domain" description="PIN" evidence="7">
    <location>
        <begin position="8"/>
        <end position="117"/>
    </location>
</feature>
<gene>
    <name evidence="8" type="ORF">HY544_04460</name>
</gene>
<evidence type="ECO:0000259" key="7">
    <source>
        <dbReference type="Pfam" id="PF01850"/>
    </source>
</evidence>
<dbReference type="Proteomes" id="UP000732298">
    <property type="component" value="Unassembled WGS sequence"/>
</dbReference>
<keyword evidence="4" id="KW-0378">Hydrolase</keyword>
<dbReference type="EMBL" id="JACQPB010000041">
    <property type="protein sequence ID" value="MBI4210729.1"/>
    <property type="molecule type" value="Genomic_DNA"/>
</dbReference>
<evidence type="ECO:0000256" key="3">
    <source>
        <dbReference type="ARBA" id="ARBA00022723"/>
    </source>
</evidence>
<name>A0A8T3YRF7_9ARCH</name>
<accession>A0A8T3YRF7</accession>